<accession>A0A0E9N5K9</accession>
<organism evidence="1 2">
    <name type="scientific">Flavihumibacter petaseus NBRC 106054</name>
    <dbReference type="NCBI Taxonomy" id="1220578"/>
    <lineage>
        <taxon>Bacteria</taxon>
        <taxon>Pseudomonadati</taxon>
        <taxon>Bacteroidota</taxon>
        <taxon>Chitinophagia</taxon>
        <taxon>Chitinophagales</taxon>
        <taxon>Chitinophagaceae</taxon>
        <taxon>Flavihumibacter</taxon>
    </lineage>
</organism>
<dbReference type="Pfam" id="PF19891">
    <property type="entry name" value="DUF6364"/>
    <property type="match status" value="1"/>
</dbReference>
<dbReference type="InterPro" id="IPR045944">
    <property type="entry name" value="DUF6364"/>
</dbReference>
<dbReference type="RefSeq" id="WP_046370527.1">
    <property type="nucleotide sequence ID" value="NZ_BBWV01000003.1"/>
</dbReference>
<dbReference type="EMBL" id="BBWV01000003">
    <property type="protein sequence ID" value="GAO44630.1"/>
    <property type="molecule type" value="Genomic_DNA"/>
</dbReference>
<gene>
    <name evidence="1" type="ORF">FPE01S_03_06690</name>
</gene>
<name>A0A0E9N5K9_9BACT</name>
<reference evidence="1 2" key="1">
    <citation type="submission" date="2015-04" db="EMBL/GenBank/DDBJ databases">
        <title>Whole genome shotgun sequence of Flavihumibacter petaseus NBRC 106054.</title>
        <authorList>
            <person name="Miyazawa S."/>
            <person name="Hosoyama A."/>
            <person name="Hashimoto M."/>
            <person name="Noguchi M."/>
            <person name="Tsuchikane K."/>
            <person name="Ohji S."/>
            <person name="Yamazoe A."/>
            <person name="Ichikawa N."/>
            <person name="Kimura A."/>
            <person name="Fujita N."/>
        </authorList>
    </citation>
    <scope>NUCLEOTIDE SEQUENCE [LARGE SCALE GENOMIC DNA]</scope>
    <source>
        <strain evidence="1 2">NBRC 106054</strain>
    </source>
</reference>
<evidence type="ECO:0000313" key="1">
    <source>
        <dbReference type="EMBL" id="GAO44630.1"/>
    </source>
</evidence>
<dbReference type="STRING" id="1220578.FPE01S_03_06690"/>
<sequence length="82" mass="9429">MDTKLTLSIDKDIIEEAKKYARKRNTSLSNLIENYLVSVTQKSKVEKNEITPLVKSLSGVLKLDDRSDSKKMYGDFLADKYR</sequence>
<evidence type="ECO:0000313" key="2">
    <source>
        <dbReference type="Proteomes" id="UP000033121"/>
    </source>
</evidence>
<comment type="caution">
    <text evidence="1">The sequence shown here is derived from an EMBL/GenBank/DDBJ whole genome shotgun (WGS) entry which is preliminary data.</text>
</comment>
<dbReference type="AlphaFoldDB" id="A0A0E9N5K9"/>
<protein>
    <recommendedName>
        <fullName evidence="3">Antitoxin</fullName>
    </recommendedName>
</protein>
<keyword evidence="2" id="KW-1185">Reference proteome</keyword>
<dbReference type="OrthoDB" id="6198066at2"/>
<dbReference type="Proteomes" id="UP000033121">
    <property type="component" value="Unassembled WGS sequence"/>
</dbReference>
<evidence type="ECO:0008006" key="3">
    <source>
        <dbReference type="Google" id="ProtNLM"/>
    </source>
</evidence>
<proteinExistence type="predicted"/>